<organism evidence="10 11">
    <name type="scientific">Pedobacter panaciterrae</name>
    <dbReference type="NCBI Taxonomy" id="363849"/>
    <lineage>
        <taxon>Bacteria</taxon>
        <taxon>Pseudomonadati</taxon>
        <taxon>Bacteroidota</taxon>
        <taxon>Sphingobacteriia</taxon>
        <taxon>Sphingobacteriales</taxon>
        <taxon>Sphingobacteriaceae</taxon>
        <taxon>Pedobacter</taxon>
    </lineage>
</organism>
<evidence type="ECO:0000259" key="9">
    <source>
        <dbReference type="PROSITE" id="PS51007"/>
    </source>
</evidence>
<dbReference type="InterPro" id="IPR026259">
    <property type="entry name" value="MauG/Cytc_peroxidase"/>
</dbReference>
<evidence type="ECO:0000256" key="7">
    <source>
        <dbReference type="ARBA" id="ARBA00023004"/>
    </source>
</evidence>
<evidence type="ECO:0000256" key="8">
    <source>
        <dbReference type="PROSITE-ProRule" id="PRU00433"/>
    </source>
</evidence>
<keyword evidence="11" id="KW-1185">Reference proteome</keyword>
<keyword evidence="5" id="KW-0574">Periplasm</keyword>
<keyword evidence="4" id="KW-0732">Signal</keyword>
<dbReference type="Pfam" id="PF03150">
    <property type="entry name" value="CCP_MauG"/>
    <property type="match status" value="1"/>
</dbReference>
<dbReference type="PIRSF" id="PIRSF000294">
    <property type="entry name" value="Cytochrome-c_peroxidase"/>
    <property type="match status" value="1"/>
</dbReference>
<dbReference type="PANTHER" id="PTHR30600:SF10">
    <property type="entry name" value="BLL6722 PROTEIN"/>
    <property type="match status" value="1"/>
</dbReference>
<dbReference type="GO" id="GO:0004130">
    <property type="term" value="F:cytochrome-c peroxidase activity"/>
    <property type="evidence" value="ECO:0007669"/>
    <property type="project" value="UniProtKB-EC"/>
</dbReference>
<keyword evidence="6 10" id="KW-0560">Oxidoreductase</keyword>
<dbReference type="InterPro" id="IPR036909">
    <property type="entry name" value="Cyt_c-like_dom_sf"/>
</dbReference>
<sequence>MNDFYKLLACVIGSFFLLLRIFAPNPSPYQFTYPANFGNRITIPSDNLTTKEGVGLGRRLFYETRLSANNKLSCGSCHEQSKAFTDGKSFSVGVDGALTSRNSMALVNLLWARKFFWDGRSVGLEEQAVFPLTNPHEMGQALDVSAHKLRNTDVYPSLFKSAFGDTAITPSRITKAISQFERTLISANSLYDKYLKKEYQPSPIELEGMNLFMTAPQPDRKIRGADCAHCHGGVKTYMELFHNNGLDNVSKDNGIQAITGLDSDHGRFKIPTLRNIALTAPYMHDGRFISLEQVLDHYSEHLETKHLSPFLKGVSNRKNGTGLQLTIQEKKAVIAFLNMLTDSSFVNNPEFSNPNL</sequence>
<evidence type="ECO:0000256" key="2">
    <source>
        <dbReference type="ARBA" id="ARBA00022617"/>
    </source>
</evidence>
<keyword evidence="10" id="KW-0575">Peroxidase</keyword>
<comment type="caution">
    <text evidence="10">The sequence shown here is derived from an EMBL/GenBank/DDBJ whole genome shotgun (WGS) entry which is preliminary data.</text>
</comment>
<protein>
    <submittedName>
        <fullName evidence="10">Cytochrome c peroxidase</fullName>
        <ecNumber evidence="10">1.11.1.5</ecNumber>
    </submittedName>
</protein>
<dbReference type="EC" id="1.11.1.5" evidence="10"/>
<name>A0ABU8NU54_9SPHI</name>
<evidence type="ECO:0000313" key="11">
    <source>
        <dbReference type="Proteomes" id="UP001378956"/>
    </source>
</evidence>
<keyword evidence="2 8" id="KW-0349">Heme</keyword>
<comment type="subcellular location">
    <subcellularLocation>
        <location evidence="1">Periplasm</location>
    </subcellularLocation>
</comment>
<reference evidence="10 11" key="1">
    <citation type="submission" date="2024-03" db="EMBL/GenBank/DDBJ databases">
        <title>Sequence of Lycoming College Course Isolates.</title>
        <authorList>
            <person name="Plotts O."/>
            <person name="Newman J."/>
        </authorList>
    </citation>
    <scope>NUCLEOTIDE SEQUENCE [LARGE SCALE GENOMIC DNA]</scope>
    <source>
        <strain evidence="10 11">CJB-3</strain>
    </source>
</reference>
<dbReference type="InterPro" id="IPR009056">
    <property type="entry name" value="Cyt_c-like_dom"/>
</dbReference>
<dbReference type="EMBL" id="JBBEUB010000016">
    <property type="protein sequence ID" value="MEJ2905789.1"/>
    <property type="molecule type" value="Genomic_DNA"/>
</dbReference>
<evidence type="ECO:0000256" key="4">
    <source>
        <dbReference type="ARBA" id="ARBA00022729"/>
    </source>
</evidence>
<dbReference type="InterPro" id="IPR051395">
    <property type="entry name" value="Cytochrome_c_Peroxidase/MauG"/>
</dbReference>
<gene>
    <name evidence="10" type="ORF">WAE58_25310</name>
</gene>
<dbReference type="Gene3D" id="1.10.760.10">
    <property type="entry name" value="Cytochrome c-like domain"/>
    <property type="match status" value="2"/>
</dbReference>
<dbReference type="PANTHER" id="PTHR30600">
    <property type="entry name" value="CYTOCHROME C PEROXIDASE-RELATED"/>
    <property type="match status" value="1"/>
</dbReference>
<evidence type="ECO:0000313" key="10">
    <source>
        <dbReference type="EMBL" id="MEJ2905789.1"/>
    </source>
</evidence>
<keyword evidence="3 8" id="KW-0479">Metal-binding</keyword>
<dbReference type="InterPro" id="IPR004852">
    <property type="entry name" value="Di-haem_cyt_c_peroxidsae"/>
</dbReference>
<evidence type="ECO:0000256" key="5">
    <source>
        <dbReference type="ARBA" id="ARBA00022764"/>
    </source>
</evidence>
<dbReference type="Proteomes" id="UP001378956">
    <property type="component" value="Unassembled WGS sequence"/>
</dbReference>
<proteinExistence type="predicted"/>
<evidence type="ECO:0000256" key="6">
    <source>
        <dbReference type="ARBA" id="ARBA00023002"/>
    </source>
</evidence>
<keyword evidence="7 8" id="KW-0408">Iron</keyword>
<evidence type="ECO:0000256" key="1">
    <source>
        <dbReference type="ARBA" id="ARBA00004418"/>
    </source>
</evidence>
<feature type="domain" description="Cytochrome c" evidence="9">
    <location>
        <begin position="203"/>
        <end position="341"/>
    </location>
</feature>
<dbReference type="SUPFAM" id="SSF46626">
    <property type="entry name" value="Cytochrome c"/>
    <property type="match status" value="2"/>
</dbReference>
<dbReference type="RefSeq" id="WP_337718185.1">
    <property type="nucleotide sequence ID" value="NZ_JBBEUB010000016.1"/>
</dbReference>
<accession>A0ABU8NU54</accession>
<evidence type="ECO:0000256" key="3">
    <source>
        <dbReference type="ARBA" id="ARBA00022723"/>
    </source>
</evidence>
<dbReference type="PROSITE" id="PS51007">
    <property type="entry name" value="CYTC"/>
    <property type="match status" value="1"/>
</dbReference>